<evidence type="ECO:0000313" key="8">
    <source>
        <dbReference type="EMBL" id="KAJ3684467.1"/>
    </source>
</evidence>
<dbReference type="Gene3D" id="1.10.3730.20">
    <property type="match status" value="1"/>
</dbReference>
<comment type="similarity">
    <text evidence="2 6">Belongs to the drug/metabolite transporter (DMT) superfamily. Plant drug/metabolite exporter (P-DME) (TC 2.A.7.4) family.</text>
</comment>
<accession>A0AAD5W9H3</accession>
<evidence type="ECO:0000256" key="1">
    <source>
        <dbReference type="ARBA" id="ARBA00004141"/>
    </source>
</evidence>
<organism evidence="8 9">
    <name type="scientific">Rhynchospora tenuis</name>
    <dbReference type="NCBI Taxonomy" id="198213"/>
    <lineage>
        <taxon>Eukaryota</taxon>
        <taxon>Viridiplantae</taxon>
        <taxon>Streptophyta</taxon>
        <taxon>Embryophyta</taxon>
        <taxon>Tracheophyta</taxon>
        <taxon>Spermatophyta</taxon>
        <taxon>Magnoliopsida</taxon>
        <taxon>Liliopsida</taxon>
        <taxon>Poales</taxon>
        <taxon>Cyperaceae</taxon>
        <taxon>Cyperoideae</taxon>
        <taxon>Rhynchosporeae</taxon>
        <taxon>Rhynchospora</taxon>
    </lineage>
</organism>
<sequence length="148" mass="16389">MHQELINYASKVLKEYPYKCWSSMMTCLFGGIQTGLVGIIMKRDKKTWQLGWDLQLFTILYTGAFATAGKYILNSYAVQKRGPSYPPMFNALSVVFTTILGSLFLGDAITIGSILGVIFIVGGLYLFLYAKGKDLNCGDDTDQEKSAV</sequence>
<dbReference type="InterPro" id="IPR000620">
    <property type="entry name" value="EamA_dom"/>
</dbReference>
<dbReference type="Proteomes" id="UP001210211">
    <property type="component" value="Unassembled WGS sequence"/>
</dbReference>
<dbReference type="InterPro" id="IPR030184">
    <property type="entry name" value="WAT1-related"/>
</dbReference>
<feature type="transmembrane region" description="Helical" evidence="6">
    <location>
        <begin position="85"/>
        <end position="105"/>
    </location>
</feature>
<dbReference type="Pfam" id="PF00892">
    <property type="entry name" value="EamA"/>
    <property type="match status" value="1"/>
</dbReference>
<evidence type="ECO:0000259" key="7">
    <source>
        <dbReference type="Pfam" id="PF00892"/>
    </source>
</evidence>
<evidence type="ECO:0000256" key="4">
    <source>
        <dbReference type="ARBA" id="ARBA00022989"/>
    </source>
</evidence>
<protein>
    <recommendedName>
        <fullName evidence="6">WAT1-related protein</fullName>
    </recommendedName>
</protein>
<dbReference type="PANTHER" id="PTHR31218">
    <property type="entry name" value="WAT1-RELATED PROTEIN"/>
    <property type="match status" value="1"/>
</dbReference>
<keyword evidence="5 6" id="KW-0472">Membrane</keyword>
<comment type="caution">
    <text evidence="8">The sequence shown here is derived from an EMBL/GenBank/DDBJ whole genome shotgun (WGS) entry which is preliminary data.</text>
</comment>
<evidence type="ECO:0000256" key="5">
    <source>
        <dbReference type="ARBA" id="ARBA00023136"/>
    </source>
</evidence>
<feature type="transmembrane region" description="Helical" evidence="6">
    <location>
        <begin position="111"/>
        <end position="130"/>
    </location>
</feature>
<dbReference type="AlphaFoldDB" id="A0AAD5W9H3"/>
<keyword evidence="3 6" id="KW-0812">Transmembrane</keyword>
<feature type="transmembrane region" description="Helical" evidence="6">
    <location>
        <begin position="21"/>
        <end position="42"/>
    </location>
</feature>
<feature type="domain" description="EamA" evidence="7">
    <location>
        <begin position="20"/>
        <end position="128"/>
    </location>
</feature>
<evidence type="ECO:0000256" key="6">
    <source>
        <dbReference type="RuleBase" id="RU363077"/>
    </source>
</evidence>
<reference evidence="8 9" key="1">
    <citation type="journal article" date="2022" name="Cell">
        <title>Repeat-based holocentromeres influence genome architecture and karyotype evolution.</title>
        <authorList>
            <person name="Hofstatter P.G."/>
            <person name="Thangavel G."/>
            <person name="Lux T."/>
            <person name="Neumann P."/>
            <person name="Vondrak T."/>
            <person name="Novak P."/>
            <person name="Zhang M."/>
            <person name="Costa L."/>
            <person name="Castellani M."/>
            <person name="Scott A."/>
            <person name="Toegelov H."/>
            <person name="Fuchs J."/>
            <person name="Mata-Sucre Y."/>
            <person name="Dias Y."/>
            <person name="Vanzela A.L.L."/>
            <person name="Huettel B."/>
            <person name="Almeida C.C.S."/>
            <person name="Simkova H."/>
            <person name="Souza G."/>
            <person name="Pedrosa-Harand A."/>
            <person name="Macas J."/>
            <person name="Mayer K.F.X."/>
            <person name="Houben A."/>
            <person name="Marques A."/>
        </authorList>
    </citation>
    <scope>NUCLEOTIDE SEQUENCE [LARGE SCALE GENOMIC DNA]</scope>
    <source>
        <strain evidence="8">RhyTen1mFocal</strain>
    </source>
</reference>
<comment type="subcellular location">
    <subcellularLocation>
        <location evidence="1 6">Membrane</location>
        <topology evidence="1 6">Multi-pass membrane protein</topology>
    </subcellularLocation>
</comment>
<keyword evidence="9" id="KW-1185">Reference proteome</keyword>
<comment type="caution">
    <text evidence="6">Lacks conserved residue(s) required for the propagation of feature annotation.</text>
</comment>
<dbReference type="GO" id="GO:0022857">
    <property type="term" value="F:transmembrane transporter activity"/>
    <property type="evidence" value="ECO:0007669"/>
    <property type="project" value="InterPro"/>
</dbReference>
<name>A0AAD5W9H3_9POAL</name>
<dbReference type="GO" id="GO:0016020">
    <property type="term" value="C:membrane"/>
    <property type="evidence" value="ECO:0007669"/>
    <property type="project" value="UniProtKB-SubCell"/>
</dbReference>
<evidence type="ECO:0000256" key="3">
    <source>
        <dbReference type="ARBA" id="ARBA00022692"/>
    </source>
</evidence>
<evidence type="ECO:0000313" key="9">
    <source>
        <dbReference type="Proteomes" id="UP001210211"/>
    </source>
</evidence>
<dbReference type="InterPro" id="IPR037185">
    <property type="entry name" value="EmrE-like"/>
</dbReference>
<keyword evidence="4 6" id="KW-1133">Transmembrane helix</keyword>
<dbReference type="EMBL" id="JAMRDG010000002">
    <property type="protein sequence ID" value="KAJ3684467.1"/>
    <property type="molecule type" value="Genomic_DNA"/>
</dbReference>
<dbReference type="SUPFAM" id="SSF103481">
    <property type="entry name" value="Multidrug resistance efflux transporter EmrE"/>
    <property type="match status" value="1"/>
</dbReference>
<evidence type="ECO:0000256" key="2">
    <source>
        <dbReference type="ARBA" id="ARBA00007635"/>
    </source>
</evidence>
<proteinExistence type="inferred from homology"/>
<feature type="transmembrane region" description="Helical" evidence="6">
    <location>
        <begin position="54"/>
        <end position="73"/>
    </location>
</feature>
<gene>
    <name evidence="8" type="ORF">LUZ61_013631</name>
</gene>